<dbReference type="Pfam" id="PF05008">
    <property type="entry name" value="V-SNARE"/>
    <property type="match status" value="1"/>
</dbReference>
<dbReference type="InterPro" id="IPR007705">
    <property type="entry name" value="Vesicle_trsprt_v-SNARE_N"/>
</dbReference>
<keyword evidence="4" id="KW-0653">Protein transport</keyword>
<evidence type="ECO:0000313" key="13">
    <source>
        <dbReference type="Proteomes" id="UP000762676"/>
    </source>
</evidence>
<evidence type="ECO:0000256" key="10">
    <source>
        <dbReference type="SAM" id="Phobius"/>
    </source>
</evidence>
<dbReference type="GO" id="GO:0006891">
    <property type="term" value="P:intra-Golgi vesicle-mediated transport"/>
    <property type="evidence" value="ECO:0007669"/>
    <property type="project" value="TreeGrafter"/>
</dbReference>
<dbReference type="GO" id="GO:0031201">
    <property type="term" value="C:SNARE complex"/>
    <property type="evidence" value="ECO:0007669"/>
    <property type="project" value="TreeGrafter"/>
</dbReference>
<dbReference type="GO" id="GO:0031902">
    <property type="term" value="C:late endosome membrane"/>
    <property type="evidence" value="ECO:0007669"/>
    <property type="project" value="TreeGrafter"/>
</dbReference>
<organism evidence="12 13">
    <name type="scientific">Elysia marginata</name>
    <dbReference type="NCBI Taxonomy" id="1093978"/>
    <lineage>
        <taxon>Eukaryota</taxon>
        <taxon>Metazoa</taxon>
        <taxon>Spiralia</taxon>
        <taxon>Lophotrochozoa</taxon>
        <taxon>Mollusca</taxon>
        <taxon>Gastropoda</taxon>
        <taxon>Heterobranchia</taxon>
        <taxon>Euthyneura</taxon>
        <taxon>Panpulmonata</taxon>
        <taxon>Sacoglossa</taxon>
        <taxon>Placobranchoidea</taxon>
        <taxon>Plakobranchidae</taxon>
        <taxon>Elysia</taxon>
    </lineage>
</organism>
<evidence type="ECO:0000256" key="4">
    <source>
        <dbReference type="ARBA" id="ARBA00022927"/>
    </source>
</evidence>
<dbReference type="GO" id="GO:0005484">
    <property type="term" value="F:SNAP receptor activity"/>
    <property type="evidence" value="ECO:0007669"/>
    <property type="project" value="TreeGrafter"/>
</dbReference>
<dbReference type="GO" id="GO:0000149">
    <property type="term" value="F:SNARE binding"/>
    <property type="evidence" value="ECO:0007669"/>
    <property type="project" value="TreeGrafter"/>
</dbReference>
<dbReference type="PANTHER" id="PTHR21230:SF26">
    <property type="entry name" value="VESICLE TRANSPORT THROUGH INTERACTION WITH T-SNARES HOMOLOG 1A"/>
    <property type="match status" value="1"/>
</dbReference>
<dbReference type="GO" id="GO:0005794">
    <property type="term" value="C:Golgi apparatus"/>
    <property type="evidence" value="ECO:0007669"/>
    <property type="project" value="TreeGrafter"/>
</dbReference>
<evidence type="ECO:0000259" key="11">
    <source>
        <dbReference type="Pfam" id="PF05008"/>
    </source>
</evidence>
<keyword evidence="2" id="KW-0813">Transport</keyword>
<evidence type="ECO:0000256" key="1">
    <source>
        <dbReference type="ARBA" id="ARBA00006108"/>
    </source>
</evidence>
<keyword evidence="6 9" id="KW-0175">Coiled coil</keyword>
<evidence type="ECO:0000256" key="2">
    <source>
        <dbReference type="ARBA" id="ARBA00022448"/>
    </source>
</evidence>
<dbReference type="AlphaFoldDB" id="A0AAV4HY80"/>
<protein>
    <submittedName>
        <fullName evidence="12">Vesicle transport through interaction with t-SNAREs homolog 1A-like</fullName>
    </submittedName>
</protein>
<dbReference type="GO" id="GO:0005789">
    <property type="term" value="C:endoplasmic reticulum membrane"/>
    <property type="evidence" value="ECO:0007669"/>
    <property type="project" value="TreeGrafter"/>
</dbReference>
<reference evidence="12 13" key="1">
    <citation type="journal article" date="2021" name="Elife">
        <title>Chloroplast acquisition without the gene transfer in kleptoplastic sea slugs, Plakobranchus ocellatus.</title>
        <authorList>
            <person name="Maeda T."/>
            <person name="Takahashi S."/>
            <person name="Yoshida T."/>
            <person name="Shimamura S."/>
            <person name="Takaki Y."/>
            <person name="Nagai Y."/>
            <person name="Toyoda A."/>
            <person name="Suzuki Y."/>
            <person name="Arimoto A."/>
            <person name="Ishii H."/>
            <person name="Satoh N."/>
            <person name="Nishiyama T."/>
            <person name="Hasebe M."/>
            <person name="Maruyama T."/>
            <person name="Minagawa J."/>
            <person name="Obokata J."/>
            <person name="Shigenobu S."/>
        </authorList>
    </citation>
    <scope>NUCLEOTIDE SEQUENCE [LARGE SCALE GENOMIC DNA]</scope>
</reference>
<dbReference type="GO" id="GO:0042147">
    <property type="term" value="P:retrograde transport, endosome to Golgi"/>
    <property type="evidence" value="ECO:0007669"/>
    <property type="project" value="TreeGrafter"/>
</dbReference>
<dbReference type="EMBL" id="BMAT01009233">
    <property type="protein sequence ID" value="GFS02303.1"/>
    <property type="molecule type" value="Genomic_DNA"/>
</dbReference>
<dbReference type="FunFam" id="1.20.58.400:FF:000001">
    <property type="entry name" value="Vesicle transport through interaction with t-SNAREs homolog 1A"/>
    <property type="match status" value="1"/>
</dbReference>
<dbReference type="GO" id="GO:0006896">
    <property type="term" value="P:Golgi to vacuole transport"/>
    <property type="evidence" value="ECO:0007669"/>
    <property type="project" value="TreeGrafter"/>
</dbReference>
<evidence type="ECO:0000313" key="12">
    <source>
        <dbReference type="EMBL" id="GFS02303.1"/>
    </source>
</evidence>
<dbReference type="InterPro" id="IPR038407">
    <property type="entry name" value="v-SNARE_N_sf"/>
</dbReference>
<keyword evidence="5 10" id="KW-1133">Transmembrane helix</keyword>
<dbReference type="GO" id="GO:0016236">
    <property type="term" value="P:macroautophagy"/>
    <property type="evidence" value="ECO:0007669"/>
    <property type="project" value="TreeGrafter"/>
</dbReference>
<accession>A0AAV4HY80</accession>
<comment type="subcellular location">
    <subcellularLocation>
        <location evidence="8">Endomembrane system</location>
        <topology evidence="8">Single-pass type IV membrane protein</topology>
    </subcellularLocation>
</comment>
<keyword evidence="13" id="KW-1185">Reference proteome</keyword>
<comment type="caution">
    <text evidence="12">The sequence shown here is derived from an EMBL/GenBank/DDBJ whole genome shotgun (WGS) entry which is preliminary data.</text>
</comment>
<keyword evidence="3 10" id="KW-0812">Transmembrane</keyword>
<evidence type="ECO:0000256" key="5">
    <source>
        <dbReference type="ARBA" id="ARBA00022989"/>
    </source>
</evidence>
<feature type="domain" description="Vesicle transport v-SNARE N-terminal" evidence="11">
    <location>
        <begin position="1"/>
        <end position="89"/>
    </location>
</feature>
<dbReference type="Gene3D" id="1.20.58.400">
    <property type="entry name" value="t-snare proteins"/>
    <property type="match status" value="1"/>
</dbReference>
<feature type="transmembrane region" description="Helical" evidence="10">
    <location>
        <begin position="114"/>
        <end position="135"/>
    </location>
</feature>
<evidence type="ECO:0000256" key="9">
    <source>
        <dbReference type="SAM" id="Coils"/>
    </source>
</evidence>
<sequence>MSLIESYEQQYSTVTADITHTISKVAVSNGVEKQNNVKQADKLFEEANELLEQMELEVKEQGPKERQKYNTRVKSFKIELTKLQTDLLQEMDTALGKSSRVLSGMMQRIIQNRVMLLGVGLLVLISIILSIYFMVR</sequence>
<name>A0AAV4HY80_9GAST</name>
<dbReference type="Proteomes" id="UP000762676">
    <property type="component" value="Unassembled WGS sequence"/>
</dbReference>
<gene>
    <name evidence="12" type="ORF">ElyMa_004603800</name>
</gene>
<evidence type="ECO:0000256" key="6">
    <source>
        <dbReference type="ARBA" id="ARBA00023054"/>
    </source>
</evidence>
<evidence type="ECO:0000256" key="7">
    <source>
        <dbReference type="ARBA" id="ARBA00023136"/>
    </source>
</evidence>
<comment type="similarity">
    <text evidence="1">Belongs to the VTI1 family.</text>
</comment>
<feature type="coiled-coil region" evidence="9">
    <location>
        <begin position="33"/>
        <end position="60"/>
    </location>
</feature>
<proteinExistence type="inferred from homology"/>
<keyword evidence="7 10" id="KW-0472">Membrane</keyword>
<evidence type="ECO:0000256" key="8">
    <source>
        <dbReference type="ARBA" id="ARBA00046280"/>
    </source>
</evidence>
<dbReference type="GO" id="GO:0005829">
    <property type="term" value="C:cytosol"/>
    <property type="evidence" value="ECO:0007669"/>
    <property type="project" value="GOC"/>
</dbReference>
<dbReference type="GO" id="GO:0048280">
    <property type="term" value="P:vesicle fusion with Golgi apparatus"/>
    <property type="evidence" value="ECO:0007669"/>
    <property type="project" value="TreeGrafter"/>
</dbReference>
<evidence type="ECO:0000256" key="3">
    <source>
        <dbReference type="ARBA" id="ARBA00022692"/>
    </source>
</evidence>
<dbReference type="SUPFAM" id="SSF47661">
    <property type="entry name" value="t-snare proteins"/>
    <property type="match status" value="1"/>
</dbReference>
<dbReference type="GO" id="GO:0006886">
    <property type="term" value="P:intracellular protein transport"/>
    <property type="evidence" value="ECO:0007669"/>
    <property type="project" value="InterPro"/>
</dbReference>
<dbReference type="GO" id="GO:0012507">
    <property type="term" value="C:ER to Golgi transport vesicle membrane"/>
    <property type="evidence" value="ECO:0007669"/>
    <property type="project" value="TreeGrafter"/>
</dbReference>
<dbReference type="PANTHER" id="PTHR21230">
    <property type="entry name" value="VESICLE TRANSPORT V-SNARE PROTEIN VTI1-RELATED"/>
    <property type="match status" value="1"/>
</dbReference>
<dbReference type="InterPro" id="IPR010989">
    <property type="entry name" value="SNARE"/>
</dbReference>